<evidence type="ECO:0008006" key="8">
    <source>
        <dbReference type="Google" id="ProtNLM"/>
    </source>
</evidence>
<dbReference type="GO" id="GO:0005576">
    <property type="term" value="C:extracellular region"/>
    <property type="evidence" value="ECO:0007669"/>
    <property type="project" value="UniProtKB-SubCell"/>
</dbReference>
<sequence>MSLSIEHLVLFFFCYFAPSFFNALLVTLLAICHETLDCSVIPLQKLGATHCLDDVDGTWHPVGSKWINSECLECTCSSCCSTYGIPRGFSSDCVSVFDKTACQYVVHKKDDPNTLCDVVGFVGK</sequence>
<dbReference type="Pfam" id="PF05825">
    <property type="entry name" value="PSP94"/>
    <property type="match status" value="1"/>
</dbReference>
<dbReference type="Proteomes" id="UP000261520">
    <property type="component" value="Unplaced"/>
</dbReference>
<comment type="similarity">
    <text evidence="2">Belongs to the beta-microseminoprotein family.</text>
</comment>
<dbReference type="PANTHER" id="PTHR10500">
    <property type="entry name" value="BETA-MICROSEMINOPROTEIN"/>
    <property type="match status" value="1"/>
</dbReference>
<dbReference type="Ensembl" id="ENSPMGT00000015593.1">
    <property type="protein sequence ID" value="ENSPMGP00000014622.1"/>
    <property type="gene ID" value="ENSPMGG00000011982.1"/>
</dbReference>
<keyword evidence="5" id="KW-0472">Membrane</keyword>
<evidence type="ECO:0000256" key="1">
    <source>
        <dbReference type="ARBA" id="ARBA00004613"/>
    </source>
</evidence>
<evidence type="ECO:0000256" key="3">
    <source>
        <dbReference type="ARBA" id="ARBA00022525"/>
    </source>
</evidence>
<reference evidence="6" key="2">
    <citation type="submission" date="2025-09" db="UniProtKB">
        <authorList>
            <consortium name="Ensembl"/>
        </authorList>
    </citation>
    <scope>IDENTIFICATION</scope>
</reference>
<evidence type="ECO:0000313" key="7">
    <source>
        <dbReference type="Proteomes" id="UP000261520"/>
    </source>
</evidence>
<accession>A0A3B4AC17</accession>
<reference evidence="6" key="1">
    <citation type="submission" date="2025-08" db="UniProtKB">
        <authorList>
            <consortium name="Ensembl"/>
        </authorList>
    </citation>
    <scope>IDENTIFICATION</scope>
</reference>
<keyword evidence="5" id="KW-0812">Transmembrane</keyword>
<keyword evidence="4" id="KW-1015">Disulfide bond</keyword>
<comment type="subcellular location">
    <subcellularLocation>
        <location evidence="1">Secreted</location>
    </subcellularLocation>
</comment>
<keyword evidence="5" id="KW-1133">Transmembrane helix</keyword>
<dbReference type="Gene3D" id="2.60.40.1900">
    <property type="entry name" value="Beta-microseminoprotein (PSP94) domain"/>
    <property type="match status" value="1"/>
</dbReference>
<proteinExistence type="inferred from homology"/>
<name>A0A3B4AC17_9GOBI</name>
<evidence type="ECO:0000256" key="2">
    <source>
        <dbReference type="ARBA" id="ARBA00010352"/>
    </source>
</evidence>
<feature type="transmembrane region" description="Helical" evidence="5">
    <location>
        <begin position="7"/>
        <end position="31"/>
    </location>
</feature>
<keyword evidence="3" id="KW-0964">Secreted</keyword>
<protein>
    <recommendedName>
        <fullName evidence="8">Microseminoprotein, prostate associated</fullName>
    </recommendedName>
</protein>
<organism evidence="6 7">
    <name type="scientific">Periophthalmus magnuspinnatus</name>
    <dbReference type="NCBI Taxonomy" id="409849"/>
    <lineage>
        <taxon>Eukaryota</taxon>
        <taxon>Metazoa</taxon>
        <taxon>Chordata</taxon>
        <taxon>Craniata</taxon>
        <taxon>Vertebrata</taxon>
        <taxon>Euteleostomi</taxon>
        <taxon>Actinopterygii</taxon>
        <taxon>Neopterygii</taxon>
        <taxon>Teleostei</taxon>
        <taxon>Neoteleostei</taxon>
        <taxon>Acanthomorphata</taxon>
        <taxon>Gobiaria</taxon>
        <taxon>Gobiiformes</taxon>
        <taxon>Gobioidei</taxon>
        <taxon>Gobiidae</taxon>
        <taxon>Oxudercinae</taxon>
        <taxon>Periophthalmus</taxon>
    </lineage>
</organism>
<dbReference type="InterPro" id="IPR008735">
    <property type="entry name" value="PSP94"/>
</dbReference>
<keyword evidence="7" id="KW-1185">Reference proteome</keyword>
<evidence type="ECO:0000256" key="5">
    <source>
        <dbReference type="SAM" id="Phobius"/>
    </source>
</evidence>
<dbReference type="PANTHER" id="PTHR10500:SF7">
    <property type="entry name" value="BETA-MICROSEMINOPROTEIN"/>
    <property type="match status" value="1"/>
</dbReference>
<evidence type="ECO:0000256" key="4">
    <source>
        <dbReference type="ARBA" id="ARBA00023157"/>
    </source>
</evidence>
<evidence type="ECO:0000313" key="6">
    <source>
        <dbReference type="Ensembl" id="ENSPMGP00000014622.1"/>
    </source>
</evidence>
<dbReference type="AlphaFoldDB" id="A0A3B4AC17"/>